<keyword evidence="2" id="KW-0479">Metal-binding</keyword>
<protein>
    <submittedName>
        <fullName evidence="10">Uncharacterized protein</fullName>
    </submittedName>
</protein>
<dbReference type="FunFam" id="3.30.160.60:FF:000624">
    <property type="entry name" value="zinc finger protein 697"/>
    <property type="match status" value="1"/>
</dbReference>
<keyword evidence="4" id="KW-0863">Zinc-finger</keyword>
<organism evidence="10 11">
    <name type="scientific">Anopheles albimanus</name>
    <name type="common">New world malaria mosquito</name>
    <dbReference type="NCBI Taxonomy" id="7167"/>
    <lineage>
        <taxon>Eukaryota</taxon>
        <taxon>Metazoa</taxon>
        <taxon>Ecdysozoa</taxon>
        <taxon>Arthropoda</taxon>
        <taxon>Hexapoda</taxon>
        <taxon>Insecta</taxon>
        <taxon>Pterygota</taxon>
        <taxon>Neoptera</taxon>
        <taxon>Endopterygota</taxon>
        <taxon>Diptera</taxon>
        <taxon>Nematocera</taxon>
        <taxon>Culicoidea</taxon>
        <taxon>Culicidae</taxon>
        <taxon>Anophelinae</taxon>
        <taxon>Anopheles</taxon>
    </lineage>
</organism>
<dbReference type="VEuPathDB" id="VectorBase:AALB009848"/>
<evidence type="ECO:0000256" key="3">
    <source>
        <dbReference type="ARBA" id="ARBA00022737"/>
    </source>
</evidence>
<reference evidence="10 11" key="1">
    <citation type="journal article" date="2017" name="G3 (Bethesda)">
        <title>The Physical Genome Mapping of Anopheles albimanus Corrected Scaffold Misassemblies and Identified Interarm Rearrangements in Genus Anopheles.</title>
        <authorList>
            <person name="Artemov G.N."/>
            <person name="Peery A.N."/>
            <person name="Jiang X."/>
            <person name="Tu Z."/>
            <person name="Stegniy V.N."/>
            <person name="Sharakhova M.V."/>
            <person name="Sharakhov I.V."/>
        </authorList>
    </citation>
    <scope>NUCLEOTIDE SEQUENCE [LARGE SCALE GENOMIC DNA]</scope>
    <source>
        <strain evidence="10 11">ALBI9_A</strain>
    </source>
</reference>
<evidence type="ECO:0000256" key="6">
    <source>
        <dbReference type="ARBA" id="ARBA00023015"/>
    </source>
</evidence>
<reference evidence="10" key="2">
    <citation type="submission" date="2022-08" db="UniProtKB">
        <authorList>
            <consortium name="EnsemblMetazoa"/>
        </authorList>
    </citation>
    <scope>IDENTIFICATION</scope>
    <source>
        <strain evidence="10">STECLA/ALBI9_A</strain>
    </source>
</reference>
<dbReference type="KEGG" id="aali:118466558"/>
<keyword evidence="11" id="KW-1185">Reference proteome</keyword>
<keyword evidence="8" id="KW-0804">Transcription</keyword>
<dbReference type="GeneID" id="118466558"/>
<accession>A0A182FTG8</accession>
<dbReference type="GO" id="GO:0005634">
    <property type="term" value="C:nucleus"/>
    <property type="evidence" value="ECO:0007669"/>
    <property type="project" value="UniProtKB-SubCell"/>
</dbReference>
<dbReference type="Pfam" id="PF07776">
    <property type="entry name" value="zf-AD"/>
    <property type="match status" value="1"/>
</dbReference>
<dbReference type="Proteomes" id="UP000069272">
    <property type="component" value="Chromosome 3R"/>
</dbReference>
<dbReference type="Pfam" id="PF00096">
    <property type="entry name" value="zf-C2H2"/>
    <property type="match status" value="4"/>
</dbReference>
<evidence type="ECO:0000256" key="1">
    <source>
        <dbReference type="ARBA" id="ARBA00004123"/>
    </source>
</evidence>
<keyword evidence="9" id="KW-0539">Nucleus</keyword>
<dbReference type="OrthoDB" id="654211at2759"/>
<dbReference type="PROSITE" id="PS00028">
    <property type="entry name" value="ZINC_FINGER_C2H2_1"/>
    <property type="match status" value="6"/>
</dbReference>
<evidence type="ECO:0000256" key="7">
    <source>
        <dbReference type="ARBA" id="ARBA00023125"/>
    </source>
</evidence>
<dbReference type="AlphaFoldDB" id="A0A182FTG8"/>
<evidence type="ECO:0000313" key="11">
    <source>
        <dbReference type="Proteomes" id="UP000069272"/>
    </source>
</evidence>
<dbReference type="RefSeq" id="XP_035791993.1">
    <property type="nucleotide sequence ID" value="XM_035936100.1"/>
</dbReference>
<dbReference type="GO" id="GO:0008270">
    <property type="term" value="F:zinc ion binding"/>
    <property type="evidence" value="ECO:0007669"/>
    <property type="project" value="UniProtKB-UniRule"/>
</dbReference>
<keyword evidence="6" id="KW-0805">Transcription regulation</keyword>
<evidence type="ECO:0000256" key="8">
    <source>
        <dbReference type="ARBA" id="ARBA00023163"/>
    </source>
</evidence>
<dbReference type="GO" id="GO:0003677">
    <property type="term" value="F:DNA binding"/>
    <property type="evidence" value="ECO:0007669"/>
    <property type="project" value="UniProtKB-ARBA"/>
</dbReference>
<evidence type="ECO:0000256" key="5">
    <source>
        <dbReference type="ARBA" id="ARBA00022833"/>
    </source>
</evidence>
<dbReference type="VEuPathDB" id="VectorBase:AALB20_032762"/>
<evidence type="ECO:0000256" key="4">
    <source>
        <dbReference type="ARBA" id="ARBA00022771"/>
    </source>
</evidence>
<dbReference type="FunFam" id="3.30.160.60:FF:000870">
    <property type="entry name" value="zinc finger protein 197 isoform X1"/>
    <property type="match status" value="1"/>
</dbReference>
<dbReference type="EnsemblMetazoa" id="AALB009848-RA">
    <property type="protein sequence ID" value="AALB009848-PA"/>
    <property type="gene ID" value="AALB009848"/>
</dbReference>
<keyword evidence="7" id="KW-0238">DNA-binding</keyword>
<dbReference type="InterPro" id="IPR050331">
    <property type="entry name" value="Zinc_finger"/>
</dbReference>
<dbReference type="FunFam" id="3.30.160.60:FF:000110">
    <property type="entry name" value="Zinc finger protein-like"/>
    <property type="match status" value="1"/>
</dbReference>
<dbReference type="InterPro" id="IPR012934">
    <property type="entry name" value="Znf_AD"/>
</dbReference>
<dbReference type="InterPro" id="IPR036236">
    <property type="entry name" value="Znf_C2H2_sf"/>
</dbReference>
<dbReference type="PANTHER" id="PTHR16515:SF49">
    <property type="entry name" value="GASTRULA ZINC FINGER PROTEIN XLCGF49.1-LIKE-RELATED"/>
    <property type="match status" value="1"/>
</dbReference>
<dbReference type="SUPFAM" id="SSF57667">
    <property type="entry name" value="beta-beta-alpha zinc fingers"/>
    <property type="match status" value="3"/>
</dbReference>
<evidence type="ECO:0000313" key="10">
    <source>
        <dbReference type="EnsemblMetazoa" id="AALB009848-PA"/>
    </source>
</evidence>
<dbReference type="PROSITE" id="PS51915">
    <property type="entry name" value="ZAD"/>
    <property type="match status" value="1"/>
</dbReference>
<comment type="subcellular location">
    <subcellularLocation>
        <location evidence="1">Nucleus</location>
    </subcellularLocation>
</comment>
<keyword evidence="3" id="KW-0677">Repeat</keyword>
<evidence type="ECO:0000256" key="2">
    <source>
        <dbReference type="ARBA" id="ARBA00022723"/>
    </source>
</evidence>
<name>A0A182FTG8_ANOAL</name>
<dbReference type="SMART" id="SM00355">
    <property type="entry name" value="ZnF_C2H2"/>
    <property type="match status" value="10"/>
</dbReference>
<dbReference type="PROSITE" id="PS50157">
    <property type="entry name" value="ZINC_FINGER_C2H2_2"/>
    <property type="match status" value="5"/>
</dbReference>
<dbReference type="STRING" id="7167.A0A182FTG8"/>
<dbReference type="SMART" id="SM00868">
    <property type="entry name" value="zf-AD"/>
    <property type="match status" value="1"/>
</dbReference>
<dbReference type="SUPFAM" id="SSF57716">
    <property type="entry name" value="Glucocorticoid receptor-like (DNA-binding domain)"/>
    <property type="match status" value="1"/>
</dbReference>
<sequence length="616" mass="69820">MDSIESLELSVTPEELCRTCLAAVDRNQLKPIFCSEILDGKIVPFPKVIQLATGEELVRDEKLPSGVCVECKVKLRDLFIFVTKVRNSKNLLYDIFNVAKPEAKPIEGGVNAATKVIKKCAEVQTDASGPVRKLRSSRQLVERGTQCDDNSTVRTKIPAAVCNVQTQTNGEQDGVVASGESHHRLELIQTFAGEEVTLNGGDEEDCVSDIEELLQGENTLKLSKAPGDRSSFKEEQLDSADSSAEELKKGAVIEKKRETCLYCNYTAQSATFAKHLLVHQQTLELCFESIEYYRCGNCFTVFMSQEHMEEHFESSCSPVQSNDIVKHVDLSKHESFYQNGVDMCVPKFKTFTSAGDGMYRCFRCATVVDDFDAIRAHCTEHDLVDDDETDVDQIWETNQFDTVHVCGVCQGQFSDATFIRQHVYFHQTSYFCMYNCEHVSDDFGRLTRHLQAKHFTAPELQASNFTGTDEQQSGATQAYKCEHCKKVLGSEAALRKHVKSHARERKFACSTCSKRFTQKGDLVTHKRIHTNERPYRCMICDKAFRTLSHRRDHMSTHAEDNKFECEVCHKKFKAARILAGHRQLHTGIRPHTCEVCSKTFARKHHLKQHSRIHCKQ</sequence>
<evidence type="ECO:0000256" key="9">
    <source>
        <dbReference type="ARBA" id="ARBA00023242"/>
    </source>
</evidence>
<dbReference type="Gene3D" id="3.30.160.60">
    <property type="entry name" value="Classic Zinc Finger"/>
    <property type="match status" value="5"/>
</dbReference>
<keyword evidence="5" id="KW-0862">Zinc</keyword>
<dbReference type="GO" id="GO:0010468">
    <property type="term" value="P:regulation of gene expression"/>
    <property type="evidence" value="ECO:0007669"/>
    <property type="project" value="TreeGrafter"/>
</dbReference>
<dbReference type="PANTHER" id="PTHR16515">
    <property type="entry name" value="PR DOMAIN ZINC FINGER PROTEIN"/>
    <property type="match status" value="1"/>
</dbReference>
<dbReference type="InterPro" id="IPR013087">
    <property type="entry name" value="Znf_C2H2_type"/>
</dbReference>
<proteinExistence type="predicted"/>